<accession>A0ACC1Z2H4</accession>
<gene>
    <name evidence="1" type="ORF">OWV82_002775</name>
</gene>
<sequence length="607" mass="68210">MRGDYRWSPKLNLIREEFNIPSDFTLRVYPHNHGFKSGEGLRDGEIVFSCKHLSAIKFPIHPLIHNFFYRLNLTPMQVNPNSLRILSSALFLNIIKGWDLNLSDIFYCYKISTISEEHGFYYLAPLSGRAIVCGNPTSEKRWKDQPIILGGNWFAPELNLQPIRTTFGRPGIILFLCVLCSLKFIILAFIDLVLDAVHPSGYFTKLDQKRIQFLHQTVLSNTYNSNTLLKDHYLQEISRGRIGWEGLSLCSGKQETVVSSESRSSKTSRSSDATEGPQIKRPAMKKLPTAPLPSVKKSPAKSHGALNPEVLQRFEIARTVSGYCYDPKKPRFSTISISPGSRNGKYPASNQSQKNKSLSKERSDAELLNLELPSETEQVIEEEWKPNLIKGNGRKVSKGDSVEDDPEVCLALARGIWTPADGLKFANHPASDFSCKAPVKIMQGLFYAVGLCENVDASETKIRKLESDLAEAEAKAEEADRRRREAEKSAMAKIGDAMQGKEKADTKSDLLLKEIEQMKKRVSETDALQTSINHLLKDQDEAHKRFSKQVLEESAKAFRAGWFEALKDDAEKIYPNPDALDIACGFSPGQYLEDEDVSSLLLEYALN</sequence>
<proteinExistence type="predicted"/>
<dbReference type="EMBL" id="CM051394">
    <property type="protein sequence ID" value="KAJ4730102.1"/>
    <property type="molecule type" value="Genomic_DNA"/>
</dbReference>
<dbReference type="Proteomes" id="UP001164539">
    <property type="component" value="Chromosome 1"/>
</dbReference>
<organism evidence="1 2">
    <name type="scientific">Melia azedarach</name>
    <name type="common">Chinaberry tree</name>
    <dbReference type="NCBI Taxonomy" id="155640"/>
    <lineage>
        <taxon>Eukaryota</taxon>
        <taxon>Viridiplantae</taxon>
        <taxon>Streptophyta</taxon>
        <taxon>Embryophyta</taxon>
        <taxon>Tracheophyta</taxon>
        <taxon>Spermatophyta</taxon>
        <taxon>Magnoliopsida</taxon>
        <taxon>eudicotyledons</taxon>
        <taxon>Gunneridae</taxon>
        <taxon>Pentapetalae</taxon>
        <taxon>rosids</taxon>
        <taxon>malvids</taxon>
        <taxon>Sapindales</taxon>
        <taxon>Meliaceae</taxon>
        <taxon>Melia</taxon>
    </lineage>
</organism>
<keyword evidence="2" id="KW-1185">Reference proteome</keyword>
<comment type="caution">
    <text evidence="1">The sequence shown here is derived from an EMBL/GenBank/DDBJ whole genome shotgun (WGS) entry which is preliminary data.</text>
</comment>
<name>A0ACC1Z2H4_MELAZ</name>
<evidence type="ECO:0000313" key="1">
    <source>
        <dbReference type="EMBL" id="KAJ4730102.1"/>
    </source>
</evidence>
<evidence type="ECO:0000313" key="2">
    <source>
        <dbReference type="Proteomes" id="UP001164539"/>
    </source>
</evidence>
<protein>
    <submittedName>
        <fullName evidence="1">Myristoylated alanine-rich C-kinase</fullName>
    </submittedName>
</protein>
<reference evidence="1 2" key="1">
    <citation type="journal article" date="2023" name="Science">
        <title>Complex scaffold remodeling in plant triterpene biosynthesis.</title>
        <authorList>
            <person name="De La Pena R."/>
            <person name="Hodgson H."/>
            <person name="Liu J.C."/>
            <person name="Stephenson M.J."/>
            <person name="Martin A.C."/>
            <person name="Owen C."/>
            <person name="Harkess A."/>
            <person name="Leebens-Mack J."/>
            <person name="Jimenez L.E."/>
            <person name="Osbourn A."/>
            <person name="Sattely E.S."/>
        </authorList>
    </citation>
    <scope>NUCLEOTIDE SEQUENCE [LARGE SCALE GENOMIC DNA]</scope>
    <source>
        <strain evidence="2">cv. JPN11</strain>
        <tissue evidence="1">Leaf</tissue>
    </source>
</reference>